<gene>
    <name evidence="1" type="ORF">CWC46_21810</name>
    <name evidence="2" type="ORF">Ser39006_021800</name>
</gene>
<reference evidence="2" key="2">
    <citation type="submission" date="2013-09" db="EMBL/GenBank/DDBJ databases">
        <authorList>
            <person name="Wang G."/>
            <person name="Yang Y."/>
            <person name="Su Y."/>
        </authorList>
    </citation>
    <scope>NUCLEOTIDE SEQUENCE</scope>
    <source>
        <strain evidence="2">ATCC 39006</strain>
    </source>
</reference>
<evidence type="ECO:0000313" key="1">
    <source>
        <dbReference type="EMBL" id="AUH02196.1"/>
    </source>
</evidence>
<dbReference type="EMBL" id="CP025084">
    <property type="protein sequence ID" value="AUH06517.1"/>
    <property type="molecule type" value="Genomic_DNA"/>
</dbReference>
<name>A0A2I5TCA5_SERS3</name>
<dbReference type="RefSeq" id="WP_021014423.1">
    <property type="nucleotide sequence ID" value="NZ_CP025084.1"/>
</dbReference>
<organism evidence="2 3">
    <name type="scientific">Serratia sp. (strain ATCC 39006)</name>
    <name type="common">Prodigiosinella confusarubida</name>
    <dbReference type="NCBI Taxonomy" id="104623"/>
    <lineage>
        <taxon>Bacteria</taxon>
        <taxon>Pseudomonadati</taxon>
        <taxon>Pseudomonadota</taxon>
        <taxon>Gammaproteobacteria</taxon>
        <taxon>Enterobacterales</taxon>
        <taxon>Pectobacteriaceae</taxon>
        <taxon>Prodigiosinella</taxon>
    </lineage>
</organism>
<evidence type="ECO:0000313" key="3">
    <source>
        <dbReference type="Proteomes" id="UP000017700"/>
    </source>
</evidence>
<sequence length="84" mass="9770">MMSVLNPFMSIFSQWVLLQIVWYLRAEVTFRQLPLSAGGWQSEEESGRRRSGCGCEQIRFFSLVFMVRITVLPSLITMKYACLK</sequence>
<protein>
    <submittedName>
        <fullName evidence="2">Uncharacterized protein</fullName>
    </submittedName>
</protein>
<dbReference type="Proteomes" id="UP000017700">
    <property type="component" value="Chromosome"/>
</dbReference>
<dbReference type="EMBL" id="CP025085">
    <property type="protein sequence ID" value="AUH02196.1"/>
    <property type="molecule type" value="Genomic_DNA"/>
</dbReference>
<dbReference type="KEGG" id="serq:CWC46_21810"/>
<accession>A0A2I5TCA5</accession>
<reference evidence="2" key="4">
    <citation type="submission" date="2017-11" db="EMBL/GenBank/DDBJ databases">
        <title>Complete genome sequence of Serratia sp. ATCC 39006.</title>
        <authorList>
            <person name="Hampton H.G."/>
            <person name="Jackson S.A."/>
            <person name="Jauregui R."/>
            <person name="Poulter G.T.M."/>
            <person name="Salmond G.P.C."/>
            <person name="Fineran P.C."/>
        </authorList>
    </citation>
    <scope>NUCLEOTIDE SEQUENCE</scope>
    <source>
        <strain evidence="2">ATCC 39006</strain>
    </source>
</reference>
<keyword evidence="3" id="KW-1185">Reference proteome</keyword>
<evidence type="ECO:0000313" key="2">
    <source>
        <dbReference type="EMBL" id="AUH06517.1"/>
    </source>
</evidence>
<dbReference type="AlphaFoldDB" id="A0A2I5TCA5"/>
<evidence type="ECO:0000313" key="4">
    <source>
        <dbReference type="Proteomes" id="UP000233778"/>
    </source>
</evidence>
<reference evidence="1 4" key="3">
    <citation type="submission" date="2017-11" db="EMBL/GenBank/DDBJ databases">
        <title>Complete genome sequence of Serratia sp. ATCC 39006 LacA.</title>
        <authorList>
            <person name="Hampton H.G."/>
            <person name="Jackson S.A."/>
            <person name="Jauregui R."/>
            <person name="Poulter G.T.M."/>
            <person name="Salmond G.P.C."/>
            <person name="Fineran P.C."/>
        </authorList>
    </citation>
    <scope>NUCLEOTIDE SEQUENCE [LARGE SCALE GENOMIC DNA]</scope>
    <source>
        <strain evidence="1 4">ATCC 39006</strain>
    </source>
</reference>
<proteinExistence type="predicted"/>
<reference evidence="2 3" key="1">
    <citation type="journal article" date="2013" name="Genome Announc.">
        <title>Draft genome sequence of Serratia sp. strain ATCC 39006, a model bacterium for analysis of the biosynthesis and regulation of prodigiosin, a carbapenem, and gas vesicles.</title>
        <authorList>
            <person name="Fineran P.C."/>
            <person name="Iglesias Cans M.C."/>
            <person name="Ramsay J.P."/>
            <person name="Wilf N.M."/>
            <person name="Cossyleon D."/>
            <person name="McNeil M.B."/>
            <person name="Williamson N.R."/>
            <person name="Monson R.E."/>
            <person name="Becher S.A."/>
            <person name="Stanton J.A."/>
            <person name="Brugger K."/>
            <person name="Brown S.D."/>
            <person name="Salmond G.P."/>
        </authorList>
    </citation>
    <scope>NUCLEOTIDE SEQUENCE [LARGE SCALE GENOMIC DNA]</scope>
    <source>
        <strain evidence="2">ATCC 39006</strain>
        <strain evidence="3">ATCC 39006 / SC 11482</strain>
    </source>
</reference>
<dbReference type="KEGG" id="sera:Ser39006_021800"/>
<dbReference type="Proteomes" id="UP000233778">
    <property type="component" value="Chromosome"/>
</dbReference>